<dbReference type="UniPathway" id="UPA00251">
    <property type="reaction ID" value="UER00318"/>
</dbReference>
<proteinExistence type="inferred from homology"/>
<evidence type="ECO:0000256" key="3">
    <source>
        <dbReference type="ARBA" id="ARBA00022533"/>
    </source>
</evidence>
<dbReference type="InterPro" id="IPR013785">
    <property type="entry name" value="Aldolase_TIM"/>
</dbReference>
<keyword evidence="6 10" id="KW-0456">Lyase</keyword>
<dbReference type="Pfam" id="PF00490">
    <property type="entry name" value="ALAD"/>
    <property type="match status" value="1"/>
</dbReference>
<dbReference type="SMART" id="SM01004">
    <property type="entry name" value="ALAD"/>
    <property type="match status" value="1"/>
</dbReference>
<dbReference type="OrthoDB" id="1723729at2759"/>
<comment type="function">
    <text evidence="8">Catalyzes an early step in the biosynthesis of tetrapyrroles. Binds two molecules of 5-aminolevulinate per subunit, each at a distinct site, and catalyzes their condensation to form porphobilinogen.</text>
</comment>
<evidence type="ECO:0000256" key="4">
    <source>
        <dbReference type="ARBA" id="ARBA00023133"/>
    </source>
</evidence>
<evidence type="ECO:0000256" key="6">
    <source>
        <dbReference type="ARBA" id="ARBA00023239"/>
    </source>
</evidence>
<dbReference type="PRINTS" id="PR00144">
    <property type="entry name" value="DALDHYDRTASE"/>
</dbReference>
<organism evidence="12 13">
    <name type="scientific">Phoenix dactylifera</name>
    <name type="common">Date palm</name>
    <dbReference type="NCBI Taxonomy" id="42345"/>
    <lineage>
        <taxon>Eukaryota</taxon>
        <taxon>Viridiplantae</taxon>
        <taxon>Streptophyta</taxon>
        <taxon>Embryophyta</taxon>
        <taxon>Tracheophyta</taxon>
        <taxon>Spermatophyta</taxon>
        <taxon>Magnoliopsida</taxon>
        <taxon>Liliopsida</taxon>
        <taxon>Arecaceae</taxon>
        <taxon>Coryphoideae</taxon>
        <taxon>Phoeniceae</taxon>
        <taxon>Phoenix</taxon>
    </lineage>
</organism>
<dbReference type="SUPFAM" id="SSF51569">
    <property type="entry name" value="Aldolase"/>
    <property type="match status" value="1"/>
</dbReference>
<evidence type="ECO:0000256" key="9">
    <source>
        <dbReference type="ARBA" id="ARBA00047651"/>
    </source>
</evidence>
<protein>
    <recommendedName>
        <fullName evidence="10">Delta-aminolevulinic acid dehydratase</fullName>
        <ecNumber evidence="10">4.2.1.24</ecNumber>
    </recommendedName>
</protein>
<evidence type="ECO:0000313" key="13">
    <source>
        <dbReference type="RefSeq" id="XP_038986511.1"/>
    </source>
</evidence>
<comment type="subunit">
    <text evidence="10">Homooctamer.</text>
</comment>
<dbReference type="PROSITE" id="PS00169">
    <property type="entry name" value="D_ALA_DEHYDRATASE"/>
    <property type="match status" value="1"/>
</dbReference>
<dbReference type="GO" id="GO:0005829">
    <property type="term" value="C:cytosol"/>
    <property type="evidence" value="ECO:0007669"/>
    <property type="project" value="TreeGrafter"/>
</dbReference>
<evidence type="ECO:0000256" key="5">
    <source>
        <dbReference type="ARBA" id="ARBA00023171"/>
    </source>
</evidence>
<dbReference type="AlphaFoldDB" id="A0A8B9AIG5"/>
<dbReference type="InterPro" id="IPR001731">
    <property type="entry name" value="ALAD"/>
</dbReference>
<dbReference type="KEGG" id="pda:113463429"/>
<keyword evidence="7 10" id="KW-0627">Porphyrin biosynthesis</keyword>
<keyword evidence="4" id="KW-0350">Heme biosynthesis</keyword>
<dbReference type="GO" id="GO:0015995">
    <property type="term" value="P:chlorophyll biosynthetic process"/>
    <property type="evidence" value="ECO:0007669"/>
    <property type="project" value="UniProtKB-KW"/>
</dbReference>
<dbReference type="PANTHER" id="PTHR11458">
    <property type="entry name" value="DELTA-AMINOLEVULINIC ACID DEHYDRATASE"/>
    <property type="match status" value="1"/>
</dbReference>
<evidence type="ECO:0000256" key="1">
    <source>
        <dbReference type="ARBA" id="ARBA00004694"/>
    </source>
</evidence>
<keyword evidence="12" id="KW-1185">Reference proteome</keyword>
<dbReference type="EC" id="4.2.1.24" evidence="10"/>
<accession>A0A8B9AIG5</accession>
<comment type="catalytic activity">
    <reaction evidence="9 10">
        <text>2 5-aminolevulinate = porphobilinogen + 2 H2O + H(+)</text>
        <dbReference type="Rhea" id="RHEA:24064"/>
        <dbReference type="ChEBI" id="CHEBI:15377"/>
        <dbReference type="ChEBI" id="CHEBI:15378"/>
        <dbReference type="ChEBI" id="CHEBI:58126"/>
        <dbReference type="ChEBI" id="CHEBI:356416"/>
        <dbReference type="EC" id="4.2.1.24"/>
    </reaction>
</comment>
<sequence>MARSIVAAGRLPSERKASRGAGVKDPQRHFLVASIVNESHNIESSFPGNKLVASNFMFPLCSHEGEVDVPVGPMPGCYRLCWRYGLLEKVYKAQDVGVNGFLQTRDEAFNDNGLVPQAICLLKDKYPDIFIFSFSPKCLSGLFDKSYQMNLANYREAPVETEADEDEGADILLVKPAMPYLDVVWLLQDNSALPFAAYQVSGEYSMIKAGGAYKMVGEEKVMKELLLCIRQAGADITLCWLVKLQAIYAHEIKVD</sequence>
<gene>
    <name evidence="13" type="primary">LOC113463429</name>
</gene>
<dbReference type="InterPro" id="IPR030656">
    <property type="entry name" value="ALAD_AS"/>
</dbReference>
<evidence type="ECO:0000256" key="11">
    <source>
        <dbReference type="RuleBase" id="RU004161"/>
    </source>
</evidence>
<keyword evidence="3" id="KW-0021">Allosteric enzyme</keyword>
<dbReference type="GO" id="GO:0006782">
    <property type="term" value="P:protoporphyrinogen IX biosynthetic process"/>
    <property type="evidence" value="ECO:0007669"/>
    <property type="project" value="UniProtKB-UniPathway"/>
</dbReference>
<dbReference type="PANTHER" id="PTHR11458:SF0">
    <property type="entry name" value="DELTA-AMINOLEVULINIC ACID DEHYDRATASE"/>
    <property type="match status" value="1"/>
</dbReference>
<evidence type="ECO:0000256" key="7">
    <source>
        <dbReference type="ARBA" id="ARBA00023244"/>
    </source>
</evidence>
<dbReference type="Gene3D" id="3.20.20.70">
    <property type="entry name" value="Aldolase class I"/>
    <property type="match status" value="2"/>
</dbReference>
<keyword evidence="5" id="KW-0149">Chlorophyll biosynthesis</keyword>
<dbReference type="Proteomes" id="UP000228380">
    <property type="component" value="Chromosome 1"/>
</dbReference>
<dbReference type="GeneID" id="113463429"/>
<name>A0A8B9AIG5_PHODC</name>
<dbReference type="GO" id="GO:0008270">
    <property type="term" value="F:zinc ion binding"/>
    <property type="evidence" value="ECO:0007669"/>
    <property type="project" value="TreeGrafter"/>
</dbReference>
<comment type="similarity">
    <text evidence="2 11">Belongs to the ALAD family.</text>
</comment>
<evidence type="ECO:0000256" key="2">
    <source>
        <dbReference type="ARBA" id="ARBA00008055"/>
    </source>
</evidence>
<evidence type="ECO:0000256" key="8">
    <source>
        <dbReference type="ARBA" id="ARBA00025628"/>
    </source>
</evidence>
<dbReference type="RefSeq" id="XP_038986511.1">
    <property type="nucleotide sequence ID" value="XM_039130583.1"/>
</dbReference>
<reference evidence="12" key="1">
    <citation type="journal article" date="2019" name="Nat. Commun.">
        <title>Genome-wide association mapping of date palm fruit traits.</title>
        <authorList>
            <person name="Hazzouri K.M."/>
            <person name="Gros-Balthazard M."/>
            <person name="Flowers J.M."/>
            <person name="Copetti D."/>
            <person name="Lemansour A."/>
            <person name="Lebrun M."/>
            <person name="Masmoudi K."/>
            <person name="Ferrand S."/>
            <person name="Dhar M.I."/>
            <person name="Fresquez Z.A."/>
            <person name="Rosas U."/>
            <person name="Zhang J."/>
            <person name="Talag J."/>
            <person name="Lee S."/>
            <person name="Kudrna D."/>
            <person name="Powell R.F."/>
            <person name="Leitch I.J."/>
            <person name="Krueger R.R."/>
            <person name="Wing R.A."/>
            <person name="Amiri K.M.A."/>
            <person name="Purugganan M.D."/>
        </authorList>
    </citation>
    <scope>NUCLEOTIDE SEQUENCE [LARGE SCALE GENOMIC DNA]</scope>
    <source>
        <strain evidence="12">cv. Khalas</strain>
    </source>
</reference>
<evidence type="ECO:0000256" key="10">
    <source>
        <dbReference type="RuleBase" id="RU000515"/>
    </source>
</evidence>
<dbReference type="GO" id="GO:0004655">
    <property type="term" value="F:porphobilinogen synthase activity"/>
    <property type="evidence" value="ECO:0007669"/>
    <property type="project" value="UniProtKB-EC"/>
</dbReference>
<comment type="pathway">
    <text evidence="1">Porphyrin-containing compound metabolism; protoporphyrin-IX biosynthesis; coproporphyrinogen-III from 5-aminolevulinate: step 1/4.</text>
</comment>
<evidence type="ECO:0000313" key="12">
    <source>
        <dbReference type="Proteomes" id="UP000228380"/>
    </source>
</evidence>
<reference evidence="13" key="2">
    <citation type="submission" date="2025-08" db="UniProtKB">
        <authorList>
            <consortium name="RefSeq"/>
        </authorList>
    </citation>
    <scope>IDENTIFICATION</scope>
    <source>
        <tissue evidence="13">Young leaves</tissue>
    </source>
</reference>